<keyword evidence="1 4" id="KW-0328">Glycosyltransferase</keyword>
<evidence type="ECO:0000256" key="2">
    <source>
        <dbReference type="ARBA" id="ARBA00022679"/>
    </source>
</evidence>
<dbReference type="GO" id="GO:0016757">
    <property type="term" value="F:glycosyltransferase activity"/>
    <property type="evidence" value="ECO:0007669"/>
    <property type="project" value="UniProtKB-KW"/>
</dbReference>
<dbReference type="AlphaFoldDB" id="A0A377PWF0"/>
<keyword evidence="3" id="KW-0479">Metal-binding</keyword>
<name>A0A377PWF0_9HELI</name>
<dbReference type="PANTHER" id="PTHR13778:SF47">
    <property type="entry name" value="LIPOPOLYSACCHARIDE 1,3-GALACTOSYLTRANSFERASE"/>
    <property type="match status" value="1"/>
</dbReference>
<accession>A0A377PWF0</accession>
<dbReference type="GO" id="GO:0046872">
    <property type="term" value="F:metal ion binding"/>
    <property type="evidence" value="ECO:0007669"/>
    <property type="project" value="UniProtKB-KW"/>
</dbReference>
<gene>
    <name evidence="4" type="primary">gspA_1</name>
    <name evidence="4" type="ORF">NCTC13156_00098</name>
</gene>
<keyword evidence="2 4" id="KW-0808">Transferase</keyword>
<dbReference type="EMBL" id="UGJF01000001">
    <property type="protein sequence ID" value="STQ87288.1"/>
    <property type="molecule type" value="Genomic_DNA"/>
</dbReference>
<dbReference type="PANTHER" id="PTHR13778">
    <property type="entry name" value="GLYCOSYLTRANSFERASE 8 DOMAIN-CONTAINING PROTEIN"/>
    <property type="match status" value="1"/>
</dbReference>
<evidence type="ECO:0000256" key="1">
    <source>
        <dbReference type="ARBA" id="ARBA00022676"/>
    </source>
</evidence>
<protein>
    <submittedName>
        <fullName evidence="4">Lipopolysaccharide 1,3-galactosyltransferase</fullName>
    </submittedName>
</protein>
<organism evidence="4 5">
    <name type="scientific">Helicobacter pullorum</name>
    <dbReference type="NCBI Taxonomy" id="35818"/>
    <lineage>
        <taxon>Bacteria</taxon>
        <taxon>Pseudomonadati</taxon>
        <taxon>Campylobacterota</taxon>
        <taxon>Epsilonproteobacteria</taxon>
        <taxon>Campylobacterales</taxon>
        <taxon>Helicobacteraceae</taxon>
        <taxon>Helicobacter</taxon>
    </lineage>
</organism>
<dbReference type="Pfam" id="PF01501">
    <property type="entry name" value="Glyco_transf_8"/>
    <property type="match status" value="1"/>
</dbReference>
<dbReference type="RefSeq" id="WP_115056580.1">
    <property type="nucleotide sequence ID" value="NZ_UGJF01000001.1"/>
</dbReference>
<dbReference type="InterPro" id="IPR029044">
    <property type="entry name" value="Nucleotide-diphossugar_trans"/>
</dbReference>
<dbReference type="InterPro" id="IPR050748">
    <property type="entry name" value="Glycosyltrans_8_dom-fam"/>
</dbReference>
<evidence type="ECO:0000313" key="5">
    <source>
        <dbReference type="Proteomes" id="UP000255269"/>
    </source>
</evidence>
<dbReference type="Gene3D" id="3.90.550.10">
    <property type="entry name" value="Spore Coat Polysaccharide Biosynthesis Protein SpsA, Chain A"/>
    <property type="match status" value="1"/>
</dbReference>
<evidence type="ECO:0000313" key="4">
    <source>
        <dbReference type="EMBL" id="STQ87288.1"/>
    </source>
</evidence>
<proteinExistence type="predicted"/>
<evidence type="ECO:0000256" key="3">
    <source>
        <dbReference type="ARBA" id="ARBA00022723"/>
    </source>
</evidence>
<sequence>MYDVVLNLNENYVPYAAVLIASIIQNTKEDSKLENKAYHFHLLMDSISQENRDNLENLALELSKIYPCTLSIYILDDQLFREYSMPTLNGNYLAYYRLKIGSALPLSIKRCVYLDVDMVVLGDLRELFEVDLQGKICGVVMEGKDNDTQNILESKNKINKSIAIVSNYFNSGMLLVDLDLWRQENIEDRAFEIVKKYYCHKHDEHILNAVLQGQTFKILPQWNMMVFLYCRAVCLNERGKINMPYNRKDFNNALKNPKILHYHTHHKPWEDSKIYLNYCNKFLGQYWWDMVEQTPIFKEKLLPLKPQADSALAFQCLVGYKLLRYYQKGLFILIPFYTYFLIRNKDSIEQEEIPLKDYNLAREIGRAAFNAYHKRKKGKLISFPFRMLHIIKNFKKNQARILS</sequence>
<dbReference type="InterPro" id="IPR002495">
    <property type="entry name" value="Glyco_trans_8"/>
</dbReference>
<dbReference type="Proteomes" id="UP000255269">
    <property type="component" value="Unassembled WGS sequence"/>
</dbReference>
<dbReference type="CDD" id="cd04194">
    <property type="entry name" value="GT8_A4GalT_like"/>
    <property type="match status" value="1"/>
</dbReference>
<dbReference type="SUPFAM" id="SSF53448">
    <property type="entry name" value="Nucleotide-diphospho-sugar transferases"/>
    <property type="match status" value="1"/>
</dbReference>
<reference evidence="4 5" key="1">
    <citation type="submission" date="2018-06" db="EMBL/GenBank/DDBJ databases">
        <authorList>
            <consortium name="Pathogen Informatics"/>
            <person name="Doyle S."/>
        </authorList>
    </citation>
    <scope>NUCLEOTIDE SEQUENCE [LARGE SCALE GENOMIC DNA]</scope>
    <source>
        <strain evidence="4 5">NCTC13156</strain>
    </source>
</reference>